<name>A0A8S5UY84_9CAUD</name>
<evidence type="ECO:0000313" key="1">
    <source>
        <dbReference type="EMBL" id="DAF99433.1"/>
    </source>
</evidence>
<dbReference type="EMBL" id="BK016165">
    <property type="protein sequence ID" value="DAF99433.1"/>
    <property type="molecule type" value="Genomic_DNA"/>
</dbReference>
<dbReference type="InterPro" id="IPR046075">
    <property type="entry name" value="DUF6093"/>
</dbReference>
<organism evidence="1">
    <name type="scientific">Siphoviridae sp. ctjKY6</name>
    <dbReference type="NCBI Taxonomy" id="2825631"/>
    <lineage>
        <taxon>Viruses</taxon>
        <taxon>Duplodnaviria</taxon>
        <taxon>Heunggongvirae</taxon>
        <taxon>Uroviricota</taxon>
        <taxon>Caudoviricetes</taxon>
    </lineage>
</organism>
<protein>
    <submittedName>
        <fullName evidence="1">Uncharacterized protein</fullName>
    </submittedName>
</protein>
<sequence>MAAKRVERYMVDEVTIYDGKNIKYDAKTDSYDYGSVVYSGKARIQPIRQPEVANDQVAPQTTNRVRVQLPRSTMSLNIPMAARIKVTKTQDTPHMVGYLMTVAAVIDASQSFERTIICNTPMNKAEA</sequence>
<accession>A0A8S5UY84</accession>
<proteinExistence type="predicted"/>
<dbReference type="Pfam" id="PF19586">
    <property type="entry name" value="DUF6093"/>
    <property type="match status" value="1"/>
</dbReference>
<reference evidence="1" key="1">
    <citation type="journal article" date="2021" name="Proc. Natl. Acad. Sci. U.S.A.">
        <title>A Catalog of Tens of Thousands of Viruses from Human Metagenomes Reveals Hidden Associations with Chronic Diseases.</title>
        <authorList>
            <person name="Tisza M.J."/>
            <person name="Buck C.B."/>
        </authorList>
    </citation>
    <scope>NUCLEOTIDE SEQUENCE</scope>
    <source>
        <strain evidence="1">CtjKY6</strain>
    </source>
</reference>